<feature type="compositionally biased region" description="Polar residues" evidence="1">
    <location>
        <begin position="544"/>
        <end position="557"/>
    </location>
</feature>
<feature type="domain" description="MAGE" evidence="2">
    <location>
        <begin position="79"/>
        <end position="278"/>
    </location>
</feature>
<feature type="region of interest" description="Disordered" evidence="1">
    <location>
        <begin position="505"/>
        <end position="614"/>
    </location>
</feature>
<evidence type="ECO:0000259" key="2">
    <source>
        <dbReference type="PROSITE" id="PS50838"/>
    </source>
</evidence>
<dbReference type="InterPro" id="IPR041899">
    <property type="entry name" value="MAGE_WH2"/>
</dbReference>
<sequence length="872" mass="96359">MPRGQKSKLCAQEKRCQALDEPEDLVGAQATVRVGEEFPSSSSLQSISQNSPIAWSCCNPQGQRARAVSYTEPIYRGHMDEKVVIPVYYLLYKHLMKEPITKADMLRNIIQIYRNHFLEILKRASEHLEMIFGLDLKEVDPYWHIYVLVNKPEPSYDANLSDDKEVPKTGLLMAVLGVILTKGNCATEEQVWQILNVMGLYEGRKHFIFGEPRKLITKDLVRERYLECRQVPNSDPLFYEFLWGPRAHTETRKMKVLEFVAKIHDTVPSAFPSWYEGALRDEGERARARAAARAGTAALASVRSRAIASSSSHPNRVNFSITEGVIWLAAPCTGERNKFNVLCAQVAKLLGWPCLPLHLGSQHSETWSAEDKRNLPDSLECEYDMPRGGHTGPTSPAPAFGPGGSGLAVRPKVHPLPQRGLGQGRPRSEAGGPWLSSVEGAPQALWSEGRDPRGDRGAPHPRMAATRTPPLMSAWEPPGRCPRCLPSCAHSRLRALTCVIMPRGRKSKRRACEKRHQAHGETQSLKGAQASEAAAAAAAKEIQGSPSYSASVSQGTPPSSPAAGTRQEPQGAPATTSRDEGVSCPGSEEGAQSQEEKSAGTSQAAPSIPSSCRDPLTRKVRKLVQFLLEKYITKEPIPQAALLKAVNRKYQKHFPQILSRALEIMELVFGLELKDADPSNHSYALISKIALPSEGSPSDESGLPTSGLLMILLGLIFKKGNRATEEQLWQFLNALGFYAGRRHLIFGEPRRLISEDFVQQKYLTYRQVPNSDPPRYEFLWGPRAHAETSKMKVLEFVAKIIGTVPSALPDLYEEALKDEEERARVRVAARAAAVAEGRVPSRAKVHICPKCRRGGRGQIAYFLLEESSQAPK</sequence>
<dbReference type="GeneID" id="111169570"/>
<feature type="compositionally biased region" description="Basic and acidic residues" evidence="1">
    <location>
        <begin position="448"/>
        <end position="458"/>
    </location>
</feature>
<gene>
    <name evidence="4" type="primary">LOC111169570</name>
</gene>
<proteinExistence type="predicted"/>
<dbReference type="GO" id="GO:0000122">
    <property type="term" value="P:negative regulation of transcription by RNA polymerase II"/>
    <property type="evidence" value="ECO:0007669"/>
    <property type="project" value="TreeGrafter"/>
</dbReference>
<accession>A0A2Y9MF28</accession>
<dbReference type="FunFam" id="1.10.10.1200:FF:000007">
    <property type="entry name" value="Melanoma-associated antigen C2"/>
    <property type="match status" value="2"/>
</dbReference>
<dbReference type="Pfam" id="PF01454">
    <property type="entry name" value="MAGE"/>
    <property type="match status" value="2"/>
</dbReference>
<dbReference type="SMART" id="SM01373">
    <property type="entry name" value="MAGE"/>
    <property type="match status" value="2"/>
</dbReference>
<dbReference type="InterPro" id="IPR041898">
    <property type="entry name" value="MAGE_WH1"/>
</dbReference>
<keyword evidence="3" id="KW-1185">Reference proteome</keyword>
<dbReference type="Gene3D" id="1.10.10.1210">
    <property type="entry name" value="MAGE homology domain, winged helix WH2 motif"/>
    <property type="match status" value="2"/>
</dbReference>
<evidence type="ECO:0000256" key="1">
    <source>
        <dbReference type="SAM" id="MobiDB-lite"/>
    </source>
</evidence>
<dbReference type="PANTHER" id="PTHR11736">
    <property type="entry name" value="MELANOMA-ASSOCIATED ANTIGEN MAGE ANTIGEN"/>
    <property type="match status" value="1"/>
</dbReference>
<dbReference type="GO" id="GO:0005634">
    <property type="term" value="C:nucleus"/>
    <property type="evidence" value="ECO:0007669"/>
    <property type="project" value="TreeGrafter"/>
</dbReference>
<dbReference type="PANTHER" id="PTHR11736:SF67">
    <property type="entry name" value="MELANOMA-ASSOCIATED ANTIGEN B6B"/>
    <property type="match status" value="1"/>
</dbReference>
<dbReference type="InterPro" id="IPR002190">
    <property type="entry name" value="MHD_dom"/>
</dbReference>
<evidence type="ECO:0000313" key="4">
    <source>
        <dbReference type="RefSeq" id="XP_022419596.2"/>
    </source>
</evidence>
<protein>
    <submittedName>
        <fullName evidence="4">LOW QUALITY PROTEIN: uncharacterized protein LOC111169570</fullName>
    </submittedName>
</protein>
<dbReference type="KEGG" id="dle:111169570"/>
<reference evidence="4" key="1">
    <citation type="submission" date="2025-08" db="UniProtKB">
        <authorList>
            <consortium name="RefSeq"/>
        </authorList>
    </citation>
    <scope>IDENTIFICATION</scope>
    <source>
        <tissue evidence="4">Blood</tissue>
    </source>
</reference>
<dbReference type="STRING" id="9749.A0A2Y9MF28"/>
<dbReference type="RefSeq" id="XP_022419596.2">
    <property type="nucleotide sequence ID" value="XM_022563888.2"/>
</dbReference>
<evidence type="ECO:0000313" key="3">
    <source>
        <dbReference type="Proteomes" id="UP000248483"/>
    </source>
</evidence>
<dbReference type="PROSITE" id="PS50838">
    <property type="entry name" value="MAGE"/>
    <property type="match status" value="2"/>
</dbReference>
<dbReference type="Pfam" id="PF12440">
    <property type="entry name" value="MAGE_N"/>
    <property type="match status" value="2"/>
</dbReference>
<dbReference type="Gene3D" id="1.10.10.1200">
    <property type="entry name" value="MAGE homology domain, winged helix WH1 motif"/>
    <property type="match status" value="2"/>
</dbReference>
<organism evidence="3 4">
    <name type="scientific">Delphinapterus leucas</name>
    <name type="common">Beluga whale</name>
    <dbReference type="NCBI Taxonomy" id="9749"/>
    <lineage>
        <taxon>Eukaryota</taxon>
        <taxon>Metazoa</taxon>
        <taxon>Chordata</taxon>
        <taxon>Craniata</taxon>
        <taxon>Vertebrata</taxon>
        <taxon>Euteleostomi</taxon>
        <taxon>Mammalia</taxon>
        <taxon>Eutheria</taxon>
        <taxon>Laurasiatheria</taxon>
        <taxon>Artiodactyla</taxon>
        <taxon>Whippomorpha</taxon>
        <taxon>Cetacea</taxon>
        <taxon>Odontoceti</taxon>
        <taxon>Monodontidae</taxon>
        <taxon>Delphinapterus</taxon>
    </lineage>
</organism>
<feature type="region of interest" description="Disordered" evidence="1">
    <location>
        <begin position="379"/>
        <end position="471"/>
    </location>
</feature>
<dbReference type="InterPro" id="IPR037445">
    <property type="entry name" value="MAGE"/>
</dbReference>
<dbReference type="SMART" id="SM01392">
    <property type="entry name" value="MAGE_N"/>
    <property type="match status" value="2"/>
</dbReference>
<dbReference type="FunFam" id="1.10.10.1210:FF:000001">
    <property type="entry name" value="melanoma-associated antigen D1"/>
    <property type="match status" value="2"/>
</dbReference>
<feature type="compositionally biased region" description="Polar residues" evidence="1">
    <location>
        <begin position="599"/>
        <end position="610"/>
    </location>
</feature>
<dbReference type="AlphaFoldDB" id="A0A2Y9MF28"/>
<name>A0A2Y9MF28_DELLE</name>
<dbReference type="Proteomes" id="UP000248483">
    <property type="component" value="Unplaced"/>
</dbReference>
<feature type="compositionally biased region" description="Low complexity" evidence="1">
    <location>
        <begin position="528"/>
        <end position="539"/>
    </location>
</feature>
<dbReference type="InParanoid" id="A0A2Y9MF28"/>
<dbReference type="InterPro" id="IPR021072">
    <property type="entry name" value="MAGE_N"/>
</dbReference>
<feature type="domain" description="MAGE" evidence="2">
    <location>
        <begin position="616"/>
        <end position="815"/>
    </location>
</feature>